<sequence length="249" mass="26726">MSPNFSRGIAAERAAGDPSAFSLSTPAGDGARTLLRHARLLAAALLGAGLLTTVAHRPAAAQTFDGSSSLMESTMQLLGLKDEEPKPEIDYRERAPLVVPPKVPEILPPPQASAADAHPNWPKDPDVQRRKREAETSKTPIVRDDPGRPLLPSELKGGKHKNLGNSSSPTEPVGAESKRDVLLPSQLGFTSWMGGLGGKQEQLSFNGEPERENLIQPPPGYQTPAPNAPYGVVEPKKETFKLPTLFDRQ</sequence>
<name>A0A6C1KAX6_XANAU</name>
<feature type="compositionally biased region" description="Basic and acidic residues" evidence="1">
    <location>
        <begin position="121"/>
        <end position="147"/>
    </location>
</feature>
<dbReference type="Proteomes" id="UP000305131">
    <property type="component" value="Unassembled WGS sequence"/>
</dbReference>
<evidence type="ECO:0000313" key="3">
    <source>
        <dbReference type="Proteomes" id="UP000305131"/>
    </source>
</evidence>
<evidence type="ECO:0000256" key="1">
    <source>
        <dbReference type="SAM" id="MobiDB-lite"/>
    </source>
</evidence>
<feature type="region of interest" description="Disordered" evidence="1">
    <location>
        <begin position="94"/>
        <end position="230"/>
    </location>
</feature>
<dbReference type="GeneID" id="95775925"/>
<protein>
    <submittedName>
        <fullName evidence="2">Uncharacterized protein</fullName>
    </submittedName>
</protein>
<feature type="compositionally biased region" description="Pro residues" evidence="1">
    <location>
        <begin position="98"/>
        <end position="111"/>
    </location>
</feature>
<reference evidence="2 3" key="1">
    <citation type="submission" date="2019-05" db="EMBL/GenBank/DDBJ databases">
        <authorList>
            <person name="Zhou X."/>
        </authorList>
    </citation>
    <scope>NUCLEOTIDE SEQUENCE [LARGE SCALE GENOMIC DNA]</scope>
    <source>
        <strain evidence="2 3">DSM 432</strain>
    </source>
</reference>
<gene>
    <name evidence="2" type="ORF">FBQ73_20940</name>
</gene>
<organism evidence="2 3">
    <name type="scientific">Xanthobacter autotrophicus</name>
    <dbReference type="NCBI Taxonomy" id="280"/>
    <lineage>
        <taxon>Bacteria</taxon>
        <taxon>Pseudomonadati</taxon>
        <taxon>Pseudomonadota</taxon>
        <taxon>Alphaproteobacteria</taxon>
        <taxon>Hyphomicrobiales</taxon>
        <taxon>Xanthobacteraceae</taxon>
        <taxon>Xanthobacter</taxon>
    </lineage>
</organism>
<dbReference type="RefSeq" id="WP_138401433.1">
    <property type="nucleotide sequence ID" value="NZ_JBAFVI010000007.1"/>
</dbReference>
<proteinExistence type="predicted"/>
<evidence type="ECO:0000313" key="2">
    <source>
        <dbReference type="EMBL" id="TLX40921.1"/>
    </source>
</evidence>
<accession>A0A6C1KAX6</accession>
<dbReference type="EMBL" id="VAUP01000041">
    <property type="protein sequence ID" value="TLX40921.1"/>
    <property type="molecule type" value="Genomic_DNA"/>
</dbReference>
<comment type="caution">
    <text evidence="2">The sequence shown here is derived from an EMBL/GenBank/DDBJ whole genome shotgun (WGS) entry which is preliminary data.</text>
</comment>
<dbReference type="AlphaFoldDB" id="A0A6C1KAX6"/>
<dbReference type="OrthoDB" id="8018783at2"/>